<feature type="region of interest" description="Disordered" evidence="6">
    <location>
        <begin position="325"/>
        <end position="415"/>
    </location>
</feature>
<feature type="domain" description="LIM zinc-binding" evidence="7">
    <location>
        <begin position="263"/>
        <end position="324"/>
    </location>
</feature>
<keyword evidence="1 5" id="KW-0479">Metal-binding</keyword>
<proteinExistence type="predicted"/>
<feature type="domain" description="LIM zinc-binding" evidence="7">
    <location>
        <begin position="751"/>
        <end position="811"/>
    </location>
</feature>
<dbReference type="AlphaFoldDB" id="A0A9W8B3F7"/>
<dbReference type="EMBL" id="JANBQB010000203">
    <property type="protein sequence ID" value="KAJ1979754.1"/>
    <property type="molecule type" value="Genomic_DNA"/>
</dbReference>
<feature type="region of interest" description="Disordered" evidence="6">
    <location>
        <begin position="81"/>
        <end position="123"/>
    </location>
</feature>
<dbReference type="OrthoDB" id="1112565at2759"/>
<feature type="region of interest" description="Disordered" evidence="6">
    <location>
        <begin position="459"/>
        <end position="587"/>
    </location>
</feature>
<evidence type="ECO:0000256" key="6">
    <source>
        <dbReference type="SAM" id="MobiDB-lite"/>
    </source>
</evidence>
<dbReference type="InterPro" id="IPR001781">
    <property type="entry name" value="Znf_LIM"/>
</dbReference>
<feature type="compositionally biased region" description="Polar residues" evidence="6">
    <location>
        <begin position="24"/>
        <end position="43"/>
    </location>
</feature>
<name>A0A9W8B3F7_9FUNG</name>
<reference evidence="8" key="1">
    <citation type="submission" date="2022-07" db="EMBL/GenBank/DDBJ databases">
        <title>Phylogenomic reconstructions and comparative analyses of Kickxellomycotina fungi.</title>
        <authorList>
            <person name="Reynolds N.K."/>
            <person name="Stajich J.E."/>
            <person name="Barry K."/>
            <person name="Grigoriev I.V."/>
            <person name="Crous P."/>
            <person name="Smith M.E."/>
        </authorList>
    </citation>
    <scope>NUCLEOTIDE SEQUENCE</scope>
    <source>
        <strain evidence="8">RSA 567</strain>
    </source>
</reference>
<accession>A0A9W8B3F7</accession>
<dbReference type="GO" id="GO:0005634">
    <property type="term" value="C:nucleus"/>
    <property type="evidence" value="ECO:0007669"/>
    <property type="project" value="TreeGrafter"/>
</dbReference>
<feature type="region of interest" description="Disordered" evidence="6">
    <location>
        <begin position="151"/>
        <end position="195"/>
    </location>
</feature>
<dbReference type="Proteomes" id="UP001151582">
    <property type="component" value="Unassembled WGS sequence"/>
</dbReference>
<dbReference type="PROSITE" id="PS00478">
    <property type="entry name" value="LIM_DOMAIN_1"/>
    <property type="match status" value="3"/>
</dbReference>
<dbReference type="PANTHER" id="PTHR24205:SF16">
    <property type="entry name" value="GH01042P-RELATED"/>
    <property type="match status" value="1"/>
</dbReference>
<evidence type="ECO:0000256" key="2">
    <source>
        <dbReference type="ARBA" id="ARBA00022737"/>
    </source>
</evidence>
<evidence type="ECO:0000313" key="8">
    <source>
        <dbReference type="EMBL" id="KAJ1979754.1"/>
    </source>
</evidence>
<keyword evidence="4 5" id="KW-0440">LIM domain</keyword>
<dbReference type="SUPFAM" id="SSF57716">
    <property type="entry name" value="Glucocorticoid receptor-like (DNA-binding domain)"/>
    <property type="match status" value="2"/>
</dbReference>
<organism evidence="8 9">
    <name type="scientific">Dimargaris verticillata</name>
    <dbReference type="NCBI Taxonomy" id="2761393"/>
    <lineage>
        <taxon>Eukaryota</taxon>
        <taxon>Fungi</taxon>
        <taxon>Fungi incertae sedis</taxon>
        <taxon>Zoopagomycota</taxon>
        <taxon>Kickxellomycotina</taxon>
        <taxon>Dimargaritomycetes</taxon>
        <taxon>Dimargaritales</taxon>
        <taxon>Dimargaritaceae</taxon>
        <taxon>Dimargaris</taxon>
    </lineage>
</organism>
<comment type="caution">
    <text evidence="8">The sequence shown here is derived from an EMBL/GenBank/DDBJ whole genome shotgun (WGS) entry which is preliminary data.</text>
</comment>
<evidence type="ECO:0000256" key="3">
    <source>
        <dbReference type="ARBA" id="ARBA00022833"/>
    </source>
</evidence>
<protein>
    <recommendedName>
        <fullName evidence="7">LIM zinc-binding domain-containing protein</fullName>
    </recommendedName>
</protein>
<evidence type="ECO:0000256" key="5">
    <source>
        <dbReference type="PROSITE-ProRule" id="PRU00125"/>
    </source>
</evidence>
<dbReference type="SMART" id="SM00132">
    <property type="entry name" value="LIM"/>
    <property type="match status" value="4"/>
</dbReference>
<dbReference type="GO" id="GO:0003712">
    <property type="term" value="F:transcription coregulator activity"/>
    <property type="evidence" value="ECO:0007669"/>
    <property type="project" value="TreeGrafter"/>
</dbReference>
<feature type="compositionally biased region" description="Low complexity" evidence="6">
    <location>
        <begin position="553"/>
        <end position="579"/>
    </location>
</feature>
<dbReference type="Pfam" id="PF00412">
    <property type="entry name" value="LIM"/>
    <property type="match status" value="4"/>
</dbReference>
<feature type="domain" description="LIM zinc-binding" evidence="7">
    <location>
        <begin position="618"/>
        <end position="678"/>
    </location>
</feature>
<sequence length="858" mass="92455">MGFCASCGDIVRGVRCRCGGRPKPSSNGTSDAPTKSDPWSSTYLARRFGEALDVAPPRRARPISMPPKAAEPILTRTNHHALSPTAHSPSQTPPAKSPILARSRPRALTNSPQAARTRAHTLKPEGAKPAAIHHYTHNAYCPPPVLNRFPTASNEPLGPPKVTRTVSNQGALPPAIPRAATTTPKAATPAFSSPIDMRCQSSTEGEAMVHNGIHRVAMAPSSGSSRECTECHKSLSATERQTSPLRPGAVYCDDCYSHSFSKGFCFSCKRLILTHGRPWVQYKDRVWHKMCLSCVQCSKLLLTPVVDLAGNPCCEPCFMNQRGSRALTSDEPSPLTTALSTPSFPDPTVIPPFQKKLSSSPRSPLATVIQAHPFDRPTSPHSESSRRRSSVDTSSLRLPSQIPASHRQSISEQTRTASMISCELSNSKVSRPDSGCSELLKSASPTTTTTVMGLALPAPSEASTQAPVATPTGSEAPTTIADQSFTKPGSPMDFNTSKDLSTCDTPVDSVNASMTRDDKLPPESKASPYDLLARPRPTPVDKMVPSTSVSRASSTTPVSTVLTTEGSAPPARTQAATAPSDKASPSFRAVTRVQSNSSVLSMTTPSMSATLTPSTTAQRCARCHTQISDTWFRLTDGRQLHPECFTCSGCQMRIEDGMYVIDQGKEYHQRCIPVKPPIVSTEPSQPDPAADHCDRCRGVLDGPRFQLTNGKRYHPGCFICSGCSQLFEEGTYVCYEGNEYHRECVPKVNVLRCGKCRSLINGIFVRHNSQSFHPHCFTCHGCDCEITPQMPFGELQGAPYCEHCLNFKLSTASTVSSIQNSPMVRPYAVSAAMSLKKRGANSSSPGRATASHISKVVY</sequence>
<dbReference type="Gene3D" id="2.10.110.10">
    <property type="entry name" value="Cysteine Rich Protein"/>
    <property type="match status" value="4"/>
</dbReference>
<dbReference type="CDD" id="cd08368">
    <property type="entry name" value="LIM"/>
    <property type="match status" value="4"/>
</dbReference>
<keyword evidence="3 5" id="KW-0862">Zinc</keyword>
<evidence type="ECO:0000259" key="7">
    <source>
        <dbReference type="PROSITE" id="PS50023"/>
    </source>
</evidence>
<evidence type="ECO:0000256" key="1">
    <source>
        <dbReference type="ARBA" id="ARBA00022723"/>
    </source>
</evidence>
<feature type="region of interest" description="Disordered" evidence="6">
    <location>
        <begin position="838"/>
        <end position="858"/>
    </location>
</feature>
<feature type="compositionally biased region" description="Polar residues" evidence="6">
    <location>
        <begin position="402"/>
        <end position="415"/>
    </location>
</feature>
<dbReference type="GO" id="GO:0046872">
    <property type="term" value="F:metal ion binding"/>
    <property type="evidence" value="ECO:0007669"/>
    <property type="project" value="UniProtKB-KW"/>
</dbReference>
<evidence type="ECO:0000313" key="9">
    <source>
        <dbReference type="Proteomes" id="UP001151582"/>
    </source>
</evidence>
<feature type="compositionally biased region" description="Low complexity" evidence="6">
    <location>
        <begin position="171"/>
        <end position="190"/>
    </location>
</feature>
<keyword evidence="2" id="KW-0677">Repeat</keyword>
<evidence type="ECO:0000256" key="4">
    <source>
        <dbReference type="ARBA" id="ARBA00023038"/>
    </source>
</evidence>
<gene>
    <name evidence="8" type="ORF">H4R34_002707</name>
</gene>
<feature type="region of interest" description="Disordered" evidence="6">
    <location>
        <begin position="17"/>
        <end position="43"/>
    </location>
</feature>
<keyword evidence="9" id="KW-1185">Reference proteome</keyword>
<feature type="compositionally biased region" description="Polar residues" evidence="6">
    <location>
        <begin position="461"/>
        <end position="514"/>
    </location>
</feature>
<dbReference type="PANTHER" id="PTHR24205">
    <property type="entry name" value="FOUR AND A HALF LIM DOMAINS PROTEIN"/>
    <property type="match status" value="1"/>
</dbReference>
<feature type="compositionally biased region" description="Polar residues" evidence="6">
    <location>
        <begin position="325"/>
        <end position="343"/>
    </location>
</feature>
<dbReference type="PROSITE" id="PS50023">
    <property type="entry name" value="LIM_DOMAIN_2"/>
    <property type="match status" value="3"/>
</dbReference>